<reference evidence="5 6" key="1">
    <citation type="submission" date="2014-04" db="EMBL/GenBank/DDBJ databases">
        <title>Evolutionary Origins and Diversification of the Mycorrhizal Mutualists.</title>
        <authorList>
            <consortium name="DOE Joint Genome Institute"/>
            <consortium name="Mycorrhizal Genomics Consortium"/>
            <person name="Kohler A."/>
            <person name="Kuo A."/>
            <person name="Nagy L.G."/>
            <person name="Floudas D."/>
            <person name="Copeland A."/>
            <person name="Barry K.W."/>
            <person name="Cichocki N."/>
            <person name="Veneault-Fourrey C."/>
            <person name="LaButti K."/>
            <person name="Lindquist E.A."/>
            <person name="Lipzen A."/>
            <person name="Lundell T."/>
            <person name="Morin E."/>
            <person name="Murat C."/>
            <person name="Riley R."/>
            <person name="Ohm R."/>
            <person name="Sun H."/>
            <person name="Tunlid A."/>
            <person name="Henrissat B."/>
            <person name="Grigoriev I.V."/>
            <person name="Hibbett D.S."/>
            <person name="Martin F."/>
        </authorList>
    </citation>
    <scope>NUCLEOTIDE SEQUENCE [LARGE SCALE GENOMIC DNA]</scope>
    <source>
        <strain evidence="5 6">Koide BX008</strain>
    </source>
</reference>
<evidence type="ECO:0000256" key="4">
    <source>
        <dbReference type="SAM" id="MobiDB-lite"/>
    </source>
</evidence>
<keyword evidence="3" id="KW-0963">Cytoplasm</keyword>
<proteinExistence type="inferred from homology"/>
<keyword evidence="2 3" id="KW-0143">Chaperone</keyword>
<dbReference type="GO" id="GO:0005829">
    <property type="term" value="C:cytosol"/>
    <property type="evidence" value="ECO:0007669"/>
    <property type="project" value="TreeGrafter"/>
</dbReference>
<dbReference type="EMBL" id="KN818222">
    <property type="protein sequence ID" value="KIL71599.1"/>
    <property type="molecule type" value="Genomic_DNA"/>
</dbReference>
<feature type="region of interest" description="Disordered" evidence="4">
    <location>
        <begin position="29"/>
        <end position="48"/>
    </location>
</feature>
<dbReference type="InterPro" id="IPR004226">
    <property type="entry name" value="TBCA"/>
</dbReference>
<name>A0A0C2TW14_AMAMK</name>
<evidence type="ECO:0000313" key="6">
    <source>
        <dbReference type="Proteomes" id="UP000054549"/>
    </source>
</evidence>
<comment type="subunit">
    <text evidence="3">Supercomplex made of cofactors A to E. Cofactors A and D function by capturing and stabilizing tubulin in a quasi-native conformation. Cofactor E binds to the cofactor D-tubulin complex; interaction with cofactor C then causes the release of tubulin polypeptides that are committed to the native state.</text>
</comment>
<evidence type="ECO:0000256" key="2">
    <source>
        <dbReference type="ARBA" id="ARBA00023186"/>
    </source>
</evidence>
<keyword evidence="3" id="KW-0206">Cytoskeleton</keyword>
<dbReference type="HOGENOM" id="CLU_130569_3_1_1"/>
<sequence length="113" mass="13203">MDPPAIRRQLKIKGGVVKRLYKEHGLYKTETTEQQAKRDKLKEEKSAEEWDVKNAEKMLEESKKMVEDSRKRLGNALQELRSLVKLAQDKPELKRDDELINAEQVLKEVEQGD</sequence>
<protein>
    <recommendedName>
        <fullName evidence="3">Tubulin-specific chaperone A</fullName>
    </recommendedName>
</protein>
<dbReference type="STRING" id="946122.A0A0C2TW14"/>
<dbReference type="Proteomes" id="UP000054549">
    <property type="component" value="Unassembled WGS sequence"/>
</dbReference>
<accession>A0A0C2TW14</accession>
<keyword evidence="6" id="KW-1185">Reference proteome</keyword>
<gene>
    <name evidence="5" type="ORF">M378DRAFT_65739</name>
</gene>
<dbReference type="Gene3D" id="1.20.58.90">
    <property type="match status" value="1"/>
</dbReference>
<organism evidence="5 6">
    <name type="scientific">Amanita muscaria (strain Koide BX008)</name>
    <dbReference type="NCBI Taxonomy" id="946122"/>
    <lineage>
        <taxon>Eukaryota</taxon>
        <taxon>Fungi</taxon>
        <taxon>Dikarya</taxon>
        <taxon>Basidiomycota</taxon>
        <taxon>Agaricomycotina</taxon>
        <taxon>Agaricomycetes</taxon>
        <taxon>Agaricomycetidae</taxon>
        <taxon>Agaricales</taxon>
        <taxon>Pluteineae</taxon>
        <taxon>Amanitaceae</taxon>
        <taxon>Amanita</taxon>
    </lineage>
</organism>
<dbReference type="Pfam" id="PF02970">
    <property type="entry name" value="TBCA"/>
    <property type="match status" value="1"/>
</dbReference>
<dbReference type="InterPro" id="IPR036126">
    <property type="entry name" value="TBCA_sf"/>
</dbReference>
<evidence type="ECO:0000256" key="1">
    <source>
        <dbReference type="ARBA" id="ARBA00006806"/>
    </source>
</evidence>
<comment type="subcellular location">
    <subcellularLocation>
        <location evidence="3">Cytoplasm</location>
        <location evidence="3">Cytoskeleton</location>
    </subcellularLocation>
</comment>
<evidence type="ECO:0000313" key="5">
    <source>
        <dbReference type="EMBL" id="KIL71599.1"/>
    </source>
</evidence>
<dbReference type="GO" id="GO:0007023">
    <property type="term" value="P:post-chaperonin tubulin folding pathway"/>
    <property type="evidence" value="ECO:0007669"/>
    <property type="project" value="UniProtKB-UniRule"/>
</dbReference>
<dbReference type="GO" id="GO:0048487">
    <property type="term" value="F:beta-tubulin binding"/>
    <property type="evidence" value="ECO:0007669"/>
    <property type="project" value="InterPro"/>
</dbReference>
<keyword evidence="3" id="KW-0493">Microtubule</keyword>
<dbReference type="SUPFAM" id="SSF46988">
    <property type="entry name" value="Tubulin chaperone cofactor A"/>
    <property type="match status" value="1"/>
</dbReference>
<dbReference type="PANTHER" id="PTHR21500:SF0">
    <property type="entry name" value="TUBULIN-SPECIFIC CHAPERONE A"/>
    <property type="match status" value="1"/>
</dbReference>
<dbReference type="InParanoid" id="A0A0C2TW14"/>
<dbReference type="GO" id="GO:0007021">
    <property type="term" value="P:tubulin complex assembly"/>
    <property type="evidence" value="ECO:0007669"/>
    <property type="project" value="UniProtKB-UniRule"/>
</dbReference>
<comment type="similarity">
    <text evidence="1 3">Belongs to the TBCA family.</text>
</comment>
<dbReference type="AlphaFoldDB" id="A0A0C2TW14"/>
<dbReference type="PANTHER" id="PTHR21500">
    <property type="entry name" value="TUBULIN-SPECIFIC CHAPERONE A"/>
    <property type="match status" value="1"/>
</dbReference>
<dbReference type="GO" id="GO:0005874">
    <property type="term" value="C:microtubule"/>
    <property type="evidence" value="ECO:0007669"/>
    <property type="project" value="UniProtKB-KW"/>
</dbReference>
<dbReference type="OrthoDB" id="296187at2759"/>
<evidence type="ECO:0000256" key="3">
    <source>
        <dbReference type="RuleBase" id="RU364030"/>
    </source>
</evidence>